<sequence>MGVATVLDPWYKMALLEFHFDKLYDHDACTQVRKIRELCYDLLSDYQQTKNSSRNSPLLNKIVTNDEPLEEYDVFIERRRETRSSSVKTELDHYLEEDVIKRTPDFDILN</sequence>
<dbReference type="SUPFAM" id="SSF53098">
    <property type="entry name" value="Ribonuclease H-like"/>
    <property type="match status" value="1"/>
</dbReference>
<dbReference type="GO" id="GO:0003677">
    <property type="term" value="F:DNA binding"/>
    <property type="evidence" value="ECO:0007669"/>
    <property type="project" value="InterPro"/>
</dbReference>
<evidence type="ECO:0000313" key="3">
    <source>
        <dbReference type="Proteomes" id="UP001497480"/>
    </source>
</evidence>
<proteinExistence type="predicted"/>
<accession>A0AAV1W5V8</accession>
<dbReference type="Proteomes" id="UP001497480">
    <property type="component" value="Unassembled WGS sequence"/>
</dbReference>
<dbReference type="InterPro" id="IPR012337">
    <property type="entry name" value="RNaseH-like_sf"/>
</dbReference>
<evidence type="ECO:0000313" key="2">
    <source>
        <dbReference type="EMBL" id="CAL0304794.1"/>
    </source>
</evidence>
<name>A0AAV1W5V8_LUPLU</name>
<dbReference type="InterPro" id="IPR025525">
    <property type="entry name" value="hAT-like_transposase_RNase-H"/>
</dbReference>
<organism evidence="2 3">
    <name type="scientific">Lupinus luteus</name>
    <name type="common">European yellow lupine</name>
    <dbReference type="NCBI Taxonomy" id="3873"/>
    <lineage>
        <taxon>Eukaryota</taxon>
        <taxon>Viridiplantae</taxon>
        <taxon>Streptophyta</taxon>
        <taxon>Embryophyta</taxon>
        <taxon>Tracheophyta</taxon>
        <taxon>Spermatophyta</taxon>
        <taxon>Magnoliopsida</taxon>
        <taxon>eudicotyledons</taxon>
        <taxon>Gunneridae</taxon>
        <taxon>Pentapetalae</taxon>
        <taxon>rosids</taxon>
        <taxon>fabids</taxon>
        <taxon>Fabales</taxon>
        <taxon>Fabaceae</taxon>
        <taxon>Papilionoideae</taxon>
        <taxon>50 kb inversion clade</taxon>
        <taxon>genistoids sensu lato</taxon>
        <taxon>core genistoids</taxon>
        <taxon>Genisteae</taxon>
        <taxon>Lupinus</taxon>
    </lineage>
</organism>
<dbReference type="AlphaFoldDB" id="A0AAV1W5V8"/>
<evidence type="ECO:0000259" key="1">
    <source>
        <dbReference type="Pfam" id="PF14372"/>
    </source>
</evidence>
<protein>
    <recommendedName>
        <fullName evidence="1">hAT-like transposase RNase-H fold domain-containing protein</fullName>
    </recommendedName>
</protein>
<dbReference type="PANTHER" id="PTHR23272">
    <property type="entry name" value="BED FINGER-RELATED"/>
    <property type="match status" value="1"/>
</dbReference>
<comment type="caution">
    <text evidence="2">The sequence shown here is derived from an EMBL/GenBank/DDBJ whole genome shotgun (WGS) entry which is preliminary data.</text>
</comment>
<dbReference type="PANTHER" id="PTHR23272:SF179">
    <property type="entry name" value="ZINC FINGER BED DOMAIN-CONTAINING PROTEIN RICESLEEPER 2-LIKE ISOFORM X1"/>
    <property type="match status" value="1"/>
</dbReference>
<keyword evidence="3" id="KW-1185">Reference proteome</keyword>
<dbReference type="EMBL" id="CAXHTB010000004">
    <property type="protein sequence ID" value="CAL0304794.1"/>
    <property type="molecule type" value="Genomic_DNA"/>
</dbReference>
<feature type="domain" description="hAT-like transposase RNase-H fold" evidence="1">
    <location>
        <begin position="2"/>
        <end position="46"/>
    </location>
</feature>
<gene>
    <name evidence="2" type="ORF">LLUT_LOCUS5854</name>
</gene>
<reference evidence="2 3" key="1">
    <citation type="submission" date="2024-03" db="EMBL/GenBank/DDBJ databases">
        <authorList>
            <person name="Martinez-Hernandez J."/>
        </authorList>
    </citation>
    <scope>NUCLEOTIDE SEQUENCE [LARGE SCALE GENOMIC DNA]</scope>
</reference>
<dbReference type="Pfam" id="PF14372">
    <property type="entry name" value="hAT-like_RNase-H"/>
    <property type="match status" value="1"/>
</dbReference>